<feature type="transmembrane region" description="Helical" evidence="1">
    <location>
        <begin position="6"/>
        <end position="23"/>
    </location>
</feature>
<dbReference type="EMBL" id="FMAR01000013">
    <property type="protein sequence ID" value="SCC53245.1"/>
    <property type="molecule type" value="Genomic_DNA"/>
</dbReference>
<gene>
    <name evidence="2" type="ORF">GA0116948_11334</name>
</gene>
<evidence type="ECO:0000313" key="3">
    <source>
        <dbReference type="Proteomes" id="UP000242818"/>
    </source>
</evidence>
<dbReference type="Proteomes" id="UP000242818">
    <property type="component" value="Unassembled WGS sequence"/>
</dbReference>
<dbReference type="PANTHER" id="PTHR37947">
    <property type="entry name" value="BLL2462 PROTEIN"/>
    <property type="match status" value="1"/>
</dbReference>
<sequence>MNWDRIVFIIAGLLTIWLVAAEIQRSNKARLPWRLLATVVAIGALLAMALPLRLPPVHAPTQEKVIVLTDGFDTDTVKALYNPHTSVYAADSLAWVKGRRWNAQWMPYPENWVQAGKTIQVVGSGLAPYQLSSGSFVFHPSPTPAGVIHISWKQRLATGEALQVQGQYSRSQHKAVKLLLYGLHAPLDSQLIPAAAAADNVPFTLTARPKHSGGAVYRIIAMQGSDTLSNDPLPVFVTPADTLNVLLLAAMPDAENRFLKDWLGSHGSKVAMRTVISKARYDQGFMNRHKDALPLTAASLAHYDLVVADAAALQALPGPDLAAIAAQVEQGMGLLVKADSGQNTHAFYTQGIGLQTATAAQEQVIVWKDGQQLMAPLHTGQAVYIRPGDGVQPLHTDDKGHVMSAIHLYGRGRIVTSTLTDTYTWQLAAQADNYAQVWSQLLQKTAREKPASDAVYGETAFPLPHTPVSLFRESNHPPQDTTLAFAPNSAMPFRWQATAWPRSAGWQAIESGSPWYVYTEKDWQSLRSAARLQITEAYTRQPIRELTETNIRSNQDQGLPMPPLYFFLAFLAAAGFLWLERKL</sequence>
<name>A0A1C4FC87_9BACT</name>
<keyword evidence="1" id="KW-1133">Transmembrane helix</keyword>
<dbReference type="Gene3D" id="3.40.50.880">
    <property type="match status" value="1"/>
</dbReference>
<dbReference type="SUPFAM" id="SSF52317">
    <property type="entry name" value="Class I glutamine amidotransferase-like"/>
    <property type="match status" value="1"/>
</dbReference>
<organism evidence="2 3">
    <name type="scientific">Chitinophaga costaii</name>
    <dbReference type="NCBI Taxonomy" id="1335309"/>
    <lineage>
        <taxon>Bacteria</taxon>
        <taxon>Pseudomonadati</taxon>
        <taxon>Bacteroidota</taxon>
        <taxon>Chitinophagia</taxon>
        <taxon>Chitinophagales</taxon>
        <taxon>Chitinophagaceae</taxon>
        <taxon>Chitinophaga</taxon>
    </lineage>
</organism>
<proteinExistence type="predicted"/>
<dbReference type="STRING" id="1335309.GA0116948_11334"/>
<reference evidence="2 3" key="1">
    <citation type="submission" date="2016-08" db="EMBL/GenBank/DDBJ databases">
        <authorList>
            <person name="Seilhamer J.J."/>
        </authorList>
    </citation>
    <scope>NUCLEOTIDE SEQUENCE [LARGE SCALE GENOMIC DNA]</scope>
    <source>
        <strain evidence="2 3">A37T2</strain>
    </source>
</reference>
<keyword evidence="1" id="KW-0812">Transmembrane</keyword>
<feature type="transmembrane region" description="Helical" evidence="1">
    <location>
        <begin position="562"/>
        <end position="579"/>
    </location>
</feature>
<protein>
    <submittedName>
        <fullName evidence="2">Uncharacterized protein</fullName>
    </submittedName>
</protein>
<dbReference type="OrthoDB" id="980086at2"/>
<dbReference type="AlphaFoldDB" id="A0A1C4FC87"/>
<dbReference type="RefSeq" id="WP_089714086.1">
    <property type="nucleotide sequence ID" value="NZ_FMAR01000013.1"/>
</dbReference>
<dbReference type="PANTHER" id="PTHR37947:SF1">
    <property type="entry name" value="BLL2462 PROTEIN"/>
    <property type="match status" value="1"/>
</dbReference>
<accession>A0A1C4FC87</accession>
<evidence type="ECO:0000256" key="1">
    <source>
        <dbReference type="SAM" id="Phobius"/>
    </source>
</evidence>
<feature type="transmembrane region" description="Helical" evidence="1">
    <location>
        <begin position="35"/>
        <end position="54"/>
    </location>
</feature>
<keyword evidence="1" id="KW-0472">Membrane</keyword>
<dbReference type="InterPro" id="IPR029062">
    <property type="entry name" value="Class_I_gatase-like"/>
</dbReference>
<keyword evidence="3" id="KW-1185">Reference proteome</keyword>
<evidence type="ECO:0000313" key="2">
    <source>
        <dbReference type="EMBL" id="SCC53245.1"/>
    </source>
</evidence>